<dbReference type="Pfam" id="PF01490">
    <property type="entry name" value="Aa_trans"/>
    <property type="match status" value="1"/>
</dbReference>
<dbReference type="PANTHER" id="PTHR22950">
    <property type="entry name" value="AMINO ACID TRANSPORTER"/>
    <property type="match status" value="1"/>
</dbReference>
<dbReference type="GO" id="GO:0015179">
    <property type="term" value="F:L-amino acid transmembrane transporter activity"/>
    <property type="evidence" value="ECO:0007669"/>
    <property type="project" value="TreeGrafter"/>
</dbReference>
<reference evidence="8 9" key="1">
    <citation type="journal article" date="2013" name="Curr. Biol.">
        <title>The Genome of the Foraminiferan Reticulomyxa filosa.</title>
        <authorList>
            <person name="Glockner G."/>
            <person name="Hulsmann N."/>
            <person name="Schleicher M."/>
            <person name="Noegel A.A."/>
            <person name="Eichinger L."/>
            <person name="Gallinger C."/>
            <person name="Pawlowski J."/>
            <person name="Sierra R."/>
            <person name="Euteneuer U."/>
            <person name="Pillet L."/>
            <person name="Moustafa A."/>
            <person name="Platzer M."/>
            <person name="Groth M."/>
            <person name="Szafranski K."/>
            <person name="Schliwa M."/>
        </authorList>
    </citation>
    <scope>NUCLEOTIDE SEQUENCE [LARGE SCALE GENOMIC DNA]</scope>
</reference>
<evidence type="ECO:0000256" key="3">
    <source>
        <dbReference type="ARBA" id="ARBA00022989"/>
    </source>
</evidence>
<feature type="transmembrane region" description="Helical" evidence="6">
    <location>
        <begin position="230"/>
        <end position="251"/>
    </location>
</feature>
<comment type="subcellular location">
    <subcellularLocation>
        <location evidence="1">Membrane</location>
        <topology evidence="1">Multi-pass membrane protein</topology>
    </subcellularLocation>
</comment>
<dbReference type="EMBL" id="ASPP01016666">
    <property type="protein sequence ID" value="ETO17421.1"/>
    <property type="molecule type" value="Genomic_DNA"/>
</dbReference>
<accession>X6MUW2</accession>
<dbReference type="InterPro" id="IPR013057">
    <property type="entry name" value="AA_transpt_TM"/>
</dbReference>
<protein>
    <submittedName>
        <fullName evidence="8">Solute carrier family 38, member 4 isoform 2</fullName>
    </submittedName>
</protein>
<evidence type="ECO:0000256" key="1">
    <source>
        <dbReference type="ARBA" id="ARBA00004141"/>
    </source>
</evidence>
<organism evidence="8 9">
    <name type="scientific">Reticulomyxa filosa</name>
    <dbReference type="NCBI Taxonomy" id="46433"/>
    <lineage>
        <taxon>Eukaryota</taxon>
        <taxon>Sar</taxon>
        <taxon>Rhizaria</taxon>
        <taxon>Retaria</taxon>
        <taxon>Foraminifera</taxon>
        <taxon>Monothalamids</taxon>
        <taxon>Reticulomyxidae</taxon>
        <taxon>Reticulomyxa</taxon>
    </lineage>
</organism>
<feature type="transmembrane region" description="Helical" evidence="6">
    <location>
        <begin position="478"/>
        <end position="498"/>
    </location>
</feature>
<feature type="domain" description="Amino acid transporter transmembrane" evidence="7">
    <location>
        <begin position="2"/>
        <end position="271"/>
    </location>
</feature>
<dbReference type="AlphaFoldDB" id="X6MUW2"/>
<feature type="transmembrane region" description="Helical" evidence="6">
    <location>
        <begin position="447"/>
        <end position="472"/>
    </location>
</feature>
<keyword evidence="4 6" id="KW-0472">Membrane</keyword>
<comment type="caution">
    <text evidence="8">The sequence shown here is derived from an EMBL/GenBank/DDBJ whole genome shotgun (WGS) entry which is preliminary data.</text>
</comment>
<dbReference type="OrthoDB" id="655540at2759"/>
<name>X6MUW2_RETFI</name>
<keyword evidence="9" id="KW-1185">Reference proteome</keyword>
<evidence type="ECO:0000256" key="5">
    <source>
        <dbReference type="SAM" id="MobiDB-lite"/>
    </source>
</evidence>
<evidence type="ECO:0000256" key="4">
    <source>
        <dbReference type="ARBA" id="ARBA00023136"/>
    </source>
</evidence>
<feature type="transmembrane region" description="Helical" evidence="6">
    <location>
        <begin position="74"/>
        <end position="91"/>
    </location>
</feature>
<evidence type="ECO:0000256" key="2">
    <source>
        <dbReference type="ARBA" id="ARBA00022692"/>
    </source>
</evidence>
<evidence type="ECO:0000259" key="7">
    <source>
        <dbReference type="Pfam" id="PF01490"/>
    </source>
</evidence>
<gene>
    <name evidence="8" type="ORF">RFI_19903</name>
</gene>
<proteinExistence type="predicted"/>
<evidence type="ECO:0000256" key="6">
    <source>
        <dbReference type="SAM" id="Phobius"/>
    </source>
</evidence>
<feature type="transmembrane region" description="Helical" evidence="6">
    <location>
        <begin position="28"/>
        <end position="50"/>
    </location>
</feature>
<feature type="transmembrane region" description="Helical" evidence="6">
    <location>
        <begin position="552"/>
        <end position="571"/>
    </location>
</feature>
<feature type="transmembrane region" description="Helical" evidence="6">
    <location>
        <begin position="103"/>
        <end position="120"/>
    </location>
</feature>
<feature type="transmembrane region" description="Helical" evidence="6">
    <location>
        <begin position="154"/>
        <end position="174"/>
    </location>
</feature>
<sequence length="655" mass="74448">MLMLAKCCELNNCRSFRRLAEKLWGDRTAVGIQCALIVLLWSACVSYMTLVKTLLIPAIRTLVGHSNSIWDSEYILLPLCVVVIVLPLSLFRRMSELRYNSLLGLLIVIYTVGVVVGIFFDWCHTPDVDSGRRCFQQSVAHLRFSTPDFMQHTYTIVLMSGAFAAQPTFLPIYFEMKDRTLSRLKTGMWFSFAFSLVVYTAMAYFGYFTFPDNVQPNLLSSAYNKNKSMLAAQILLSIYVISDVPLFAHAFRKSLAELLLSTARARSLRSLNVPAEVRKSYQEIDKESIPINSSMEQTKGTLEKTTKRIEMSNISRQDNAAINTKTDPSKIVSNTLDNTTSVSSSDNNVTATITTTATTITTTNTATAANGAPKIIKLRHSRHDSPSPSPSSKMEGDAEEKKQMLEDQNDECPPPAAVASVAPLSSNPTQRSYLANISFQLPERQHVIVTLSFVLSAAAIALSVYLSLPFFFFLEETVLIIILSLCGQVATYSLLWWFGGQIRPPLLKGGLHSFWQCFLEFVQCCNCTLKFQAGLKKYLTLKEKKTELLKHFVFGLLYHYHYDFFFYYFFPYYQLEFLIIFITKISRAIISHFFLCLLFLALSKEHFFQNDVEFYKSTGFDYLYFMSYQTKKTFSSNVLCEEGPEVYHYAHIKMV</sequence>
<feature type="region of interest" description="Disordered" evidence="5">
    <location>
        <begin position="380"/>
        <end position="412"/>
    </location>
</feature>
<keyword evidence="2 6" id="KW-0812">Transmembrane</keyword>
<keyword evidence="3 6" id="KW-1133">Transmembrane helix</keyword>
<evidence type="ECO:0000313" key="8">
    <source>
        <dbReference type="EMBL" id="ETO17421.1"/>
    </source>
</evidence>
<feature type="transmembrane region" description="Helical" evidence="6">
    <location>
        <begin position="186"/>
        <end position="210"/>
    </location>
</feature>
<dbReference type="GO" id="GO:0016020">
    <property type="term" value="C:membrane"/>
    <property type="evidence" value="ECO:0007669"/>
    <property type="project" value="UniProtKB-SubCell"/>
</dbReference>
<evidence type="ECO:0000313" key="9">
    <source>
        <dbReference type="Proteomes" id="UP000023152"/>
    </source>
</evidence>
<feature type="transmembrane region" description="Helical" evidence="6">
    <location>
        <begin position="577"/>
        <end position="602"/>
    </location>
</feature>
<feature type="compositionally biased region" description="Basic and acidic residues" evidence="5">
    <location>
        <begin position="394"/>
        <end position="405"/>
    </location>
</feature>
<dbReference type="Proteomes" id="UP000023152">
    <property type="component" value="Unassembled WGS sequence"/>
</dbReference>